<dbReference type="Proteomes" id="UP001642487">
    <property type="component" value="Chromosome 9"/>
</dbReference>
<keyword evidence="10" id="KW-1185">Reference proteome</keyword>
<protein>
    <recommendedName>
        <fullName evidence="8">DEAD-box RNA helicase Q domain-containing protein</fullName>
    </recommendedName>
</protein>
<dbReference type="InterPro" id="IPR014014">
    <property type="entry name" value="RNA_helicase_DEAD_Q_motif"/>
</dbReference>
<evidence type="ECO:0000313" key="9">
    <source>
        <dbReference type="EMBL" id="CAK9329266.1"/>
    </source>
</evidence>
<organism evidence="9 10">
    <name type="scientific">Citrullus colocynthis</name>
    <name type="common">colocynth</name>
    <dbReference type="NCBI Taxonomy" id="252529"/>
    <lineage>
        <taxon>Eukaryota</taxon>
        <taxon>Viridiplantae</taxon>
        <taxon>Streptophyta</taxon>
        <taxon>Embryophyta</taxon>
        <taxon>Tracheophyta</taxon>
        <taxon>Spermatophyta</taxon>
        <taxon>Magnoliopsida</taxon>
        <taxon>eudicotyledons</taxon>
        <taxon>Gunneridae</taxon>
        <taxon>Pentapetalae</taxon>
        <taxon>rosids</taxon>
        <taxon>fabids</taxon>
        <taxon>Cucurbitales</taxon>
        <taxon>Cucurbitaceae</taxon>
        <taxon>Benincaseae</taxon>
        <taxon>Citrullus</taxon>
    </lineage>
</organism>
<keyword evidence="1" id="KW-0547">Nucleotide-binding</keyword>
<proteinExistence type="predicted"/>
<evidence type="ECO:0000256" key="1">
    <source>
        <dbReference type="ARBA" id="ARBA00022741"/>
    </source>
</evidence>
<accession>A0ABP0Z941</accession>
<feature type="domain" description="DEAD-box RNA helicase Q" evidence="8">
    <location>
        <begin position="73"/>
        <end position="101"/>
    </location>
</feature>
<feature type="region of interest" description="Disordered" evidence="6">
    <location>
        <begin position="1"/>
        <end position="56"/>
    </location>
</feature>
<evidence type="ECO:0000259" key="8">
    <source>
        <dbReference type="PROSITE" id="PS51195"/>
    </source>
</evidence>
<feature type="compositionally biased region" description="Basic residues" evidence="6">
    <location>
        <begin position="1"/>
        <end position="14"/>
    </location>
</feature>
<feature type="compositionally biased region" description="Acidic residues" evidence="6">
    <location>
        <begin position="29"/>
        <end position="44"/>
    </location>
</feature>
<reference evidence="9 10" key="1">
    <citation type="submission" date="2024-03" db="EMBL/GenBank/DDBJ databases">
        <authorList>
            <person name="Gkanogiannis A."/>
            <person name="Becerra Lopez-Lavalle L."/>
        </authorList>
    </citation>
    <scope>NUCLEOTIDE SEQUENCE [LARGE SCALE GENOMIC DNA]</scope>
</reference>
<keyword evidence="7" id="KW-1133">Transmembrane helix</keyword>
<name>A0ABP0Z941_9ROSI</name>
<dbReference type="Gene3D" id="3.40.50.300">
    <property type="entry name" value="P-loop containing nucleotide triphosphate hydrolases"/>
    <property type="match status" value="1"/>
</dbReference>
<sequence length="222" mass="25404">MNKRRKRKRLKKNLPSKGAEESELQYPMEGEEAEDEDAECEEDGVEGKGEKDEVKENEKKKVKIGGSGIMSSITFHSLDLSEKTLRAIKDMGFEHMTQIQARAIPHSGKIFLELQGLDLGKLLPFLYQVWSYYITFTSPLLLVMELVLLLFAQHGSLQCRIGLCSRILQMNPRNIFTGEGKRLSIRGRATKLRIEYSCANFTLQEKLCRKLLLHSAFTTLHR</sequence>
<keyword evidence="4" id="KW-0067">ATP-binding</keyword>
<evidence type="ECO:0000256" key="3">
    <source>
        <dbReference type="ARBA" id="ARBA00022806"/>
    </source>
</evidence>
<dbReference type="SUPFAM" id="SSF52540">
    <property type="entry name" value="P-loop containing nucleoside triphosphate hydrolases"/>
    <property type="match status" value="1"/>
</dbReference>
<evidence type="ECO:0000256" key="6">
    <source>
        <dbReference type="SAM" id="MobiDB-lite"/>
    </source>
</evidence>
<evidence type="ECO:0000313" key="10">
    <source>
        <dbReference type="Proteomes" id="UP001642487"/>
    </source>
</evidence>
<evidence type="ECO:0000256" key="5">
    <source>
        <dbReference type="PROSITE-ProRule" id="PRU00552"/>
    </source>
</evidence>
<keyword evidence="2" id="KW-0378">Hydrolase</keyword>
<dbReference type="InterPro" id="IPR027417">
    <property type="entry name" value="P-loop_NTPase"/>
</dbReference>
<keyword evidence="7" id="KW-0472">Membrane</keyword>
<evidence type="ECO:0000256" key="2">
    <source>
        <dbReference type="ARBA" id="ARBA00022801"/>
    </source>
</evidence>
<evidence type="ECO:0000256" key="7">
    <source>
        <dbReference type="SAM" id="Phobius"/>
    </source>
</evidence>
<feature type="compositionally biased region" description="Basic and acidic residues" evidence="6">
    <location>
        <begin position="45"/>
        <end position="56"/>
    </location>
</feature>
<dbReference type="EMBL" id="OZ021743">
    <property type="protein sequence ID" value="CAK9329266.1"/>
    <property type="molecule type" value="Genomic_DNA"/>
</dbReference>
<dbReference type="PROSITE" id="PS51195">
    <property type="entry name" value="Q_MOTIF"/>
    <property type="match status" value="1"/>
</dbReference>
<feature type="transmembrane region" description="Helical" evidence="7">
    <location>
        <begin position="130"/>
        <end position="152"/>
    </location>
</feature>
<keyword evidence="3" id="KW-0347">Helicase</keyword>
<gene>
    <name evidence="9" type="ORF">CITCOLO1_LOCUS21709</name>
</gene>
<feature type="short sequence motif" description="Q motif" evidence="5">
    <location>
        <begin position="73"/>
        <end position="101"/>
    </location>
</feature>
<keyword evidence="7" id="KW-0812">Transmembrane</keyword>
<evidence type="ECO:0000256" key="4">
    <source>
        <dbReference type="ARBA" id="ARBA00022840"/>
    </source>
</evidence>